<evidence type="ECO:0000313" key="2">
    <source>
        <dbReference type="EMBL" id="MTH33216.1"/>
    </source>
</evidence>
<comment type="caution">
    <text evidence="2">The sequence shown here is derived from an EMBL/GenBank/DDBJ whole genome shotgun (WGS) entry which is preliminary data.</text>
</comment>
<evidence type="ECO:0000313" key="3">
    <source>
        <dbReference type="Proteomes" id="UP000442533"/>
    </source>
</evidence>
<sequence length="67" mass="7727">MNLNQLFAKLSRLFGQRLLNRGADVALHKRNIDSDGKQSPQQRQREKAGRAAAKRARQAARITRRMR</sequence>
<dbReference type="RefSeq" id="WP_155062772.1">
    <property type="nucleotide sequence ID" value="NZ_WMIF01000001.1"/>
</dbReference>
<gene>
    <name evidence="2" type="ORF">GL279_01235</name>
</gene>
<name>A0A844GWZ8_9RHOB</name>
<proteinExistence type="predicted"/>
<dbReference type="AlphaFoldDB" id="A0A844GWZ8"/>
<evidence type="ECO:0000256" key="1">
    <source>
        <dbReference type="SAM" id="MobiDB-lite"/>
    </source>
</evidence>
<reference evidence="2 3" key="1">
    <citation type="submission" date="2019-11" db="EMBL/GenBank/DDBJ databases">
        <authorList>
            <person name="Dong K."/>
        </authorList>
    </citation>
    <scope>NUCLEOTIDE SEQUENCE [LARGE SCALE GENOMIC DNA]</scope>
    <source>
        <strain evidence="2 3">JCM 17370</strain>
    </source>
</reference>
<dbReference type="EMBL" id="WMIF01000001">
    <property type="protein sequence ID" value="MTH33216.1"/>
    <property type="molecule type" value="Genomic_DNA"/>
</dbReference>
<dbReference type="Proteomes" id="UP000442533">
    <property type="component" value="Unassembled WGS sequence"/>
</dbReference>
<feature type="region of interest" description="Disordered" evidence="1">
    <location>
        <begin position="29"/>
        <end position="67"/>
    </location>
</feature>
<organism evidence="2 3">
    <name type="scientific">Paracoccus limosus</name>
    <dbReference type="NCBI Taxonomy" id="913252"/>
    <lineage>
        <taxon>Bacteria</taxon>
        <taxon>Pseudomonadati</taxon>
        <taxon>Pseudomonadota</taxon>
        <taxon>Alphaproteobacteria</taxon>
        <taxon>Rhodobacterales</taxon>
        <taxon>Paracoccaceae</taxon>
        <taxon>Paracoccus</taxon>
    </lineage>
</organism>
<protein>
    <submittedName>
        <fullName evidence="2">Uncharacterized protein</fullName>
    </submittedName>
</protein>
<accession>A0A844GWZ8</accession>
<keyword evidence="3" id="KW-1185">Reference proteome</keyword>
<feature type="compositionally biased region" description="Basic residues" evidence="1">
    <location>
        <begin position="52"/>
        <end position="67"/>
    </location>
</feature>